<comment type="caution">
    <text evidence="1">The sequence shown here is derived from an EMBL/GenBank/DDBJ whole genome shotgun (WGS) entry which is preliminary data.</text>
</comment>
<name>A0ACC1D3W0_9NEOP</name>
<organism evidence="1 2">
    <name type="scientific">Dendrolimus kikuchii</name>
    <dbReference type="NCBI Taxonomy" id="765133"/>
    <lineage>
        <taxon>Eukaryota</taxon>
        <taxon>Metazoa</taxon>
        <taxon>Ecdysozoa</taxon>
        <taxon>Arthropoda</taxon>
        <taxon>Hexapoda</taxon>
        <taxon>Insecta</taxon>
        <taxon>Pterygota</taxon>
        <taxon>Neoptera</taxon>
        <taxon>Endopterygota</taxon>
        <taxon>Lepidoptera</taxon>
        <taxon>Glossata</taxon>
        <taxon>Ditrysia</taxon>
        <taxon>Bombycoidea</taxon>
        <taxon>Lasiocampidae</taxon>
        <taxon>Dendrolimus</taxon>
    </lineage>
</organism>
<protein>
    <submittedName>
        <fullName evidence="1">Uncharacterized protein</fullName>
    </submittedName>
</protein>
<dbReference type="EMBL" id="CM034395">
    <property type="protein sequence ID" value="KAJ0178651.1"/>
    <property type="molecule type" value="Genomic_DNA"/>
</dbReference>
<accession>A0ACC1D3W0</accession>
<proteinExistence type="predicted"/>
<gene>
    <name evidence="1" type="ORF">K1T71_005426</name>
</gene>
<keyword evidence="2" id="KW-1185">Reference proteome</keyword>
<sequence length="352" mass="40324">MFETVIILFRQFSDTLGIEWAPLNIPLSRRLQTLAAFGWICLPLFGEFLTIYLYIKLIYSSYWWLALLYGVWMLNDIDICHKGGRTCEWVRNWSWWRYYCDYFPLKLVKTTELDPSRNYLLACFPHGILCAGAYGSFATNALGFYKLFPGMTSSLIVLAGHFQVPLFRDYLLALGMCASTKESLHNLLDTKKSRGKCVALMIGGAAEALDSHPGEYKIILSRRKGFIRIAMNTGSPIVPVFSFGETDVFRPLNNPENSWLRKFQEKVRQITGISPMFPIGRGLLQYSFGFVPLRSPVTTVVGAPMEVKKNFEPTDEEVNMVHAEFQQRLIELFESEKSKYIKNSEDVHLIIT</sequence>
<evidence type="ECO:0000313" key="1">
    <source>
        <dbReference type="EMBL" id="KAJ0178651.1"/>
    </source>
</evidence>
<dbReference type="Proteomes" id="UP000824533">
    <property type="component" value="Linkage Group LG09"/>
</dbReference>
<evidence type="ECO:0000313" key="2">
    <source>
        <dbReference type="Proteomes" id="UP000824533"/>
    </source>
</evidence>
<reference evidence="1 2" key="1">
    <citation type="journal article" date="2021" name="Front. Genet.">
        <title>Chromosome-Level Genome Assembly Reveals Significant Gene Expansion in the Toll and IMD Signaling Pathways of Dendrolimus kikuchii.</title>
        <authorList>
            <person name="Zhou J."/>
            <person name="Wu P."/>
            <person name="Xiong Z."/>
            <person name="Liu N."/>
            <person name="Zhao N."/>
            <person name="Ji M."/>
            <person name="Qiu Y."/>
            <person name="Yang B."/>
        </authorList>
    </citation>
    <scope>NUCLEOTIDE SEQUENCE [LARGE SCALE GENOMIC DNA]</scope>
    <source>
        <strain evidence="1">Ann1</strain>
    </source>
</reference>